<comment type="caution">
    <text evidence="1">The sequence shown here is derived from an EMBL/GenBank/DDBJ whole genome shotgun (WGS) entry which is preliminary data.</text>
</comment>
<keyword evidence="1" id="KW-0808">Transferase</keyword>
<dbReference type="GO" id="GO:0016740">
    <property type="term" value="F:transferase activity"/>
    <property type="evidence" value="ECO:0007669"/>
    <property type="project" value="UniProtKB-KW"/>
</dbReference>
<dbReference type="Proteomes" id="UP000233597">
    <property type="component" value="Unassembled WGS sequence"/>
</dbReference>
<dbReference type="AlphaFoldDB" id="A0A2N3KB67"/>
<dbReference type="InterPro" id="IPR052517">
    <property type="entry name" value="GlcG_carb_metab_protein"/>
</dbReference>
<dbReference type="Gene3D" id="3.30.450.150">
    <property type="entry name" value="Haem-degrading domain"/>
    <property type="match status" value="1"/>
</dbReference>
<proteinExistence type="predicted"/>
<dbReference type="PANTHER" id="PTHR34309">
    <property type="entry name" value="SLR1406 PROTEIN"/>
    <property type="match status" value="1"/>
</dbReference>
<dbReference type="OrthoDB" id="9815321at2"/>
<dbReference type="Pfam" id="PF03928">
    <property type="entry name" value="HbpS-like"/>
    <property type="match status" value="1"/>
</dbReference>
<reference evidence="1 2" key="1">
    <citation type="submission" date="2017-09" db="EMBL/GenBank/DDBJ databases">
        <title>Biodiversity and function of Thalassospira species in the particle-attached aromatic-hydrocarbon-degrading consortia from the surface seawater of the South China Sea.</title>
        <authorList>
            <person name="Dong C."/>
            <person name="Liu R."/>
            <person name="Shao Z."/>
        </authorList>
    </citation>
    <scope>NUCLEOTIDE SEQUENCE [LARGE SCALE GENOMIC DNA]</scope>
    <source>
        <strain evidence="1 2">CSC1P2</strain>
    </source>
</reference>
<dbReference type="EMBL" id="NWTK01000027">
    <property type="protein sequence ID" value="PKR47764.1"/>
    <property type="molecule type" value="Genomic_DNA"/>
</dbReference>
<accession>A0A2N3KB67</accession>
<dbReference type="InterPro" id="IPR038084">
    <property type="entry name" value="PduO/GlcC-like_sf"/>
</dbReference>
<gene>
    <name evidence="1" type="ORF">COO20_25535</name>
</gene>
<sequence length="137" mass="14394">MPATLSTLTLNDAKRMLDAGETRAREFGIPYNLAIVDAGGHLLGFTRQDGAKTGCIDLAINKAYTARIFDNPTHILGTLAQPEQELFGIEQSNAGRVVIFGGGLPVHHHGTIIGAVGTSAGSVEQDIQIAQTMLAAL</sequence>
<dbReference type="RefSeq" id="WP_101271756.1">
    <property type="nucleotide sequence ID" value="NZ_NWTK01000027.1"/>
</dbReference>
<organism evidence="1 2">
    <name type="scientific">Thalassospira marina</name>
    <dbReference type="NCBI Taxonomy" id="2048283"/>
    <lineage>
        <taxon>Bacteria</taxon>
        <taxon>Pseudomonadati</taxon>
        <taxon>Pseudomonadota</taxon>
        <taxon>Alphaproteobacteria</taxon>
        <taxon>Rhodospirillales</taxon>
        <taxon>Thalassospiraceae</taxon>
        <taxon>Thalassospira</taxon>
    </lineage>
</organism>
<dbReference type="PANTHER" id="PTHR34309:SF1">
    <property type="entry name" value="PROTEIN GLCG"/>
    <property type="match status" value="1"/>
</dbReference>
<evidence type="ECO:0000313" key="1">
    <source>
        <dbReference type="EMBL" id="PKR47764.1"/>
    </source>
</evidence>
<evidence type="ECO:0000313" key="2">
    <source>
        <dbReference type="Proteomes" id="UP000233597"/>
    </source>
</evidence>
<dbReference type="SUPFAM" id="SSF143744">
    <property type="entry name" value="GlcG-like"/>
    <property type="match status" value="1"/>
</dbReference>
<protein>
    <submittedName>
        <fullName evidence="1">Cobalamin adenosyltransferase</fullName>
    </submittedName>
</protein>
<dbReference type="InterPro" id="IPR005624">
    <property type="entry name" value="PduO/GlcC-like"/>
</dbReference>
<name>A0A2N3KB67_9PROT</name>